<dbReference type="OrthoDB" id="6462103at2"/>
<organism evidence="4 5">
    <name type="scientific">Selenomonas ruminantium</name>
    <dbReference type="NCBI Taxonomy" id="971"/>
    <lineage>
        <taxon>Bacteria</taxon>
        <taxon>Bacillati</taxon>
        <taxon>Bacillota</taxon>
        <taxon>Negativicutes</taxon>
        <taxon>Selenomonadales</taxon>
        <taxon>Selenomonadaceae</taxon>
        <taxon>Selenomonas</taxon>
    </lineage>
</organism>
<dbReference type="InterPro" id="IPR036390">
    <property type="entry name" value="WH_DNA-bd_sf"/>
</dbReference>
<dbReference type="PANTHER" id="PTHR42756:SF1">
    <property type="entry name" value="TRANSCRIPTIONAL REPRESSOR OF EMRAB OPERON"/>
    <property type="match status" value="1"/>
</dbReference>
<name>A0A1I3HQH5_SELRU</name>
<dbReference type="Pfam" id="PF01047">
    <property type="entry name" value="MarR"/>
    <property type="match status" value="1"/>
</dbReference>
<gene>
    <name evidence="4" type="ORF">SAMN04487861_1333</name>
</gene>
<evidence type="ECO:0000313" key="5">
    <source>
        <dbReference type="Proteomes" id="UP000183639"/>
    </source>
</evidence>
<dbReference type="PRINTS" id="PR00598">
    <property type="entry name" value="HTHMARR"/>
</dbReference>
<evidence type="ECO:0000256" key="1">
    <source>
        <dbReference type="ARBA" id="ARBA00023015"/>
    </source>
</evidence>
<evidence type="ECO:0000256" key="3">
    <source>
        <dbReference type="ARBA" id="ARBA00023163"/>
    </source>
</evidence>
<dbReference type="PANTHER" id="PTHR42756">
    <property type="entry name" value="TRANSCRIPTIONAL REGULATOR, MARR"/>
    <property type="match status" value="1"/>
</dbReference>
<dbReference type="AlphaFoldDB" id="A0A1I3HQH5"/>
<dbReference type="PROSITE" id="PS50995">
    <property type="entry name" value="HTH_MARR_2"/>
    <property type="match status" value="1"/>
</dbReference>
<sequence>MDDYVNVGRWFSILHRRSQLFVVEACQKLDLTFSEYIMLIRIFDHEGAKQDELASMLYLDKAVVTRTVNLLEGKGFIYREVDPADRRVKHIFLTSYGKEQHQFLRNIIQGWVDYLVRDMNPNEIHTLFNGFNELVTRACAANIVDLAKKVPTGGEVHERL</sequence>
<protein>
    <submittedName>
        <fullName evidence="4">DNA-binding transcriptional regulator, MarR family</fullName>
    </submittedName>
</protein>
<accession>A0A1I3HQH5</accession>
<keyword evidence="2 4" id="KW-0238">DNA-binding</keyword>
<dbReference type="Proteomes" id="UP000183639">
    <property type="component" value="Unassembled WGS sequence"/>
</dbReference>
<keyword evidence="3" id="KW-0804">Transcription</keyword>
<dbReference type="SMART" id="SM00347">
    <property type="entry name" value="HTH_MARR"/>
    <property type="match status" value="1"/>
</dbReference>
<dbReference type="SUPFAM" id="SSF46785">
    <property type="entry name" value="Winged helix' DNA-binding domain"/>
    <property type="match status" value="1"/>
</dbReference>
<dbReference type="InterPro" id="IPR036388">
    <property type="entry name" value="WH-like_DNA-bd_sf"/>
</dbReference>
<dbReference type="RefSeq" id="WP_075445666.1">
    <property type="nucleotide sequence ID" value="NZ_FOQK01000033.1"/>
</dbReference>
<proteinExistence type="predicted"/>
<evidence type="ECO:0000313" key="4">
    <source>
        <dbReference type="EMBL" id="SFI38028.1"/>
    </source>
</evidence>
<reference evidence="4 5" key="1">
    <citation type="submission" date="2016-10" db="EMBL/GenBank/DDBJ databases">
        <authorList>
            <person name="de Groot N.N."/>
        </authorList>
    </citation>
    <scope>NUCLEOTIDE SEQUENCE [LARGE SCALE GENOMIC DNA]</scope>
    <source>
        <strain evidence="4 5">Z108</strain>
    </source>
</reference>
<keyword evidence="1" id="KW-0805">Transcription regulation</keyword>
<dbReference type="Gene3D" id="1.10.10.10">
    <property type="entry name" value="Winged helix-like DNA-binding domain superfamily/Winged helix DNA-binding domain"/>
    <property type="match status" value="1"/>
</dbReference>
<dbReference type="GO" id="GO:0003677">
    <property type="term" value="F:DNA binding"/>
    <property type="evidence" value="ECO:0007669"/>
    <property type="project" value="UniProtKB-KW"/>
</dbReference>
<dbReference type="EMBL" id="FOQK01000033">
    <property type="protein sequence ID" value="SFI38028.1"/>
    <property type="molecule type" value="Genomic_DNA"/>
</dbReference>
<dbReference type="InterPro" id="IPR000835">
    <property type="entry name" value="HTH_MarR-typ"/>
</dbReference>
<evidence type="ECO:0000256" key="2">
    <source>
        <dbReference type="ARBA" id="ARBA00023125"/>
    </source>
</evidence>
<dbReference type="GO" id="GO:0003700">
    <property type="term" value="F:DNA-binding transcription factor activity"/>
    <property type="evidence" value="ECO:0007669"/>
    <property type="project" value="InterPro"/>
</dbReference>